<protein>
    <submittedName>
        <fullName evidence="1">Uncharacterized protein</fullName>
    </submittedName>
</protein>
<evidence type="ECO:0000313" key="1">
    <source>
        <dbReference type="EMBL" id="KAI3795000.1"/>
    </source>
</evidence>
<sequence>MKLSCVLRSCYACVRITELIHENSSVIFGWVNFQREKVLAFHKSKSVPPKGTTRDANDDRLASLERELAKLKKSGSAYVSSVKYDVCGACGELGHKSIECQSGGNGYEEVNQVLGDRNYNDMNSNTYHPGLRNHPNFKYGNVSNQMNPNFQGASQKNSSYQNHQQGGGGYQRNSYNQGDDPVNSKLDAIMNVMKESDKKNEMRDKSFAAMERQVGQLAEEVAQIKKDKGKLPSDTTLNPSHQGSSSKNAYFSAVSTHRDGEESDSEDECELEEPIFPVKVGGLKVNQALLDYGSSVSILPGSIGVAVKVGEFYYPEDFLVLDYVPTVKKEQTRVILGRPFLVTANAQINCRDNTVNMTFGNRELNLNIISNTFTYFNKVKRSKAGATNKCTPWSKVDEGGTKEKGFLVDRFKLKEMNEAVDATIPKCGEAGVQVEKPPWKQQVESSSSYTKSDTNSSESSFGTKKPPKFVRQSYGTSECWKKRGDEDLVDVDHMRKFKLDGNDNCRAGEVVFGMESVFQPP</sequence>
<keyword evidence="2" id="KW-1185">Reference proteome</keyword>
<dbReference type="Proteomes" id="UP001056120">
    <property type="component" value="Linkage Group LG12"/>
</dbReference>
<reference evidence="2" key="1">
    <citation type="journal article" date="2022" name="Mol. Ecol. Resour.">
        <title>The genomes of chicory, endive, great burdock and yacon provide insights into Asteraceae palaeo-polyploidization history and plant inulin production.</title>
        <authorList>
            <person name="Fan W."/>
            <person name="Wang S."/>
            <person name="Wang H."/>
            <person name="Wang A."/>
            <person name="Jiang F."/>
            <person name="Liu H."/>
            <person name="Zhao H."/>
            <person name="Xu D."/>
            <person name="Zhang Y."/>
        </authorList>
    </citation>
    <scope>NUCLEOTIDE SEQUENCE [LARGE SCALE GENOMIC DNA]</scope>
    <source>
        <strain evidence="2">cv. Yunnan</strain>
    </source>
</reference>
<comment type="caution">
    <text evidence="1">The sequence shown here is derived from an EMBL/GenBank/DDBJ whole genome shotgun (WGS) entry which is preliminary data.</text>
</comment>
<accession>A0ACB9HH04</accession>
<name>A0ACB9HH04_9ASTR</name>
<proteinExistence type="predicted"/>
<organism evidence="1 2">
    <name type="scientific">Smallanthus sonchifolius</name>
    <dbReference type="NCBI Taxonomy" id="185202"/>
    <lineage>
        <taxon>Eukaryota</taxon>
        <taxon>Viridiplantae</taxon>
        <taxon>Streptophyta</taxon>
        <taxon>Embryophyta</taxon>
        <taxon>Tracheophyta</taxon>
        <taxon>Spermatophyta</taxon>
        <taxon>Magnoliopsida</taxon>
        <taxon>eudicotyledons</taxon>
        <taxon>Gunneridae</taxon>
        <taxon>Pentapetalae</taxon>
        <taxon>asterids</taxon>
        <taxon>campanulids</taxon>
        <taxon>Asterales</taxon>
        <taxon>Asteraceae</taxon>
        <taxon>Asteroideae</taxon>
        <taxon>Heliantheae alliance</taxon>
        <taxon>Millerieae</taxon>
        <taxon>Smallanthus</taxon>
    </lineage>
</organism>
<reference evidence="1 2" key="2">
    <citation type="journal article" date="2022" name="Mol. Ecol. Resour.">
        <title>The genomes of chicory, endive, great burdock and yacon provide insights into Asteraceae paleo-polyploidization history and plant inulin production.</title>
        <authorList>
            <person name="Fan W."/>
            <person name="Wang S."/>
            <person name="Wang H."/>
            <person name="Wang A."/>
            <person name="Jiang F."/>
            <person name="Liu H."/>
            <person name="Zhao H."/>
            <person name="Xu D."/>
            <person name="Zhang Y."/>
        </authorList>
    </citation>
    <scope>NUCLEOTIDE SEQUENCE [LARGE SCALE GENOMIC DNA]</scope>
    <source>
        <strain evidence="2">cv. Yunnan</strain>
        <tissue evidence="1">Leaves</tissue>
    </source>
</reference>
<evidence type="ECO:0000313" key="2">
    <source>
        <dbReference type="Proteomes" id="UP001056120"/>
    </source>
</evidence>
<gene>
    <name evidence="1" type="ORF">L1987_37643</name>
</gene>
<dbReference type="EMBL" id="CM042029">
    <property type="protein sequence ID" value="KAI3795000.1"/>
    <property type="molecule type" value="Genomic_DNA"/>
</dbReference>